<dbReference type="PROSITE" id="PS50835">
    <property type="entry name" value="IG_LIKE"/>
    <property type="match status" value="1"/>
</dbReference>
<comment type="subcellular location">
    <subcellularLocation>
        <location evidence="1">Membrane</location>
    </subcellularLocation>
</comment>
<dbReference type="InterPro" id="IPR036179">
    <property type="entry name" value="Ig-like_dom_sf"/>
</dbReference>
<evidence type="ECO:0000256" key="4">
    <source>
        <dbReference type="ARBA" id="ARBA00023180"/>
    </source>
</evidence>
<reference evidence="9" key="1">
    <citation type="submission" date="2025-08" db="UniProtKB">
        <authorList>
            <consortium name="Ensembl"/>
        </authorList>
    </citation>
    <scope>IDENTIFICATION</scope>
</reference>
<dbReference type="GO" id="GO:0016020">
    <property type="term" value="C:membrane"/>
    <property type="evidence" value="ECO:0007669"/>
    <property type="project" value="UniProtKB-SubCell"/>
</dbReference>
<dbReference type="InterPro" id="IPR015631">
    <property type="entry name" value="CD2/SLAM_rcpt"/>
</dbReference>
<organism evidence="9 10">
    <name type="scientific">Mola mola</name>
    <name type="common">Ocean sunfish</name>
    <name type="synonym">Tetraodon mola</name>
    <dbReference type="NCBI Taxonomy" id="94237"/>
    <lineage>
        <taxon>Eukaryota</taxon>
        <taxon>Metazoa</taxon>
        <taxon>Chordata</taxon>
        <taxon>Craniata</taxon>
        <taxon>Vertebrata</taxon>
        <taxon>Euteleostomi</taxon>
        <taxon>Actinopterygii</taxon>
        <taxon>Neopterygii</taxon>
        <taxon>Teleostei</taxon>
        <taxon>Neoteleostei</taxon>
        <taxon>Acanthomorphata</taxon>
        <taxon>Eupercaria</taxon>
        <taxon>Tetraodontiformes</taxon>
        <taxon>Molidae</taxon>
        <taxon>Mola</taxon>
    </lineage>
</organism>
<dbReference type="GO" id="GO:0005911">
    <property type="term" value="C:cell-cell junction"/>
    <property type="evidence" value="ECO:0007669"/>
    <property type="project" value="TreeGrafter"/>
</dbReference>
<evidence type="ECO:0000256" key="1">
    <source>
        <dbReference type="ARBA" id="ARBA00004370"/>
    </source>
</evidence>
<accession>A0A3Q3X2F4</accession>
<keyword evidence="10" id="KW-1185">Reference proteome</keyword>
<feature type="transmembrane region" description="Helical" evidence="6">
    <location>
        <begin position="216"/>
        <end position="241"/>
    </location>
</feature>
<proteinExistence type="predicted"/>
<evidence type="ECO:0000256" key="3">
    <source>
        <dbReference type="ARBA" id="ARBA00023136"/>
    </source>
</evidence>
<evidence type="ECO:0000313" key="10">
    <source>
        <dbReference type="Proteomes" id="UP000261620"/>
    </source>
</evidence>
<evidence type="ECO:0000256" key="7">
    <source>
        <dbReference type="SAM" id="SignalP"/>
    </source>
</evidence>
<evidence type="ECO:0000313" key="9">
    <source>
        <dbReference type="Ensembl" id="ENSMMOP00000019322.1"/>
    </source>
</evidence>
<dbReference type="SUPFAM" id="SSF48726">
    <property type="entry name" value="Immunoglobulin"/>
    <property type="match status" value="2"/>
</dbReference>
<evidence type="ECO:0000256" key="6">
    <source>
        <dbReference type="SAM" id="Phobius"/>
    </source>
</evidence>
<name>A0A3Q3X2F4_MOLML</name>
<feature type="compositionally biased region" description="Pro residues" evidence="5">
    <location>
        <begin position="320"/>
        <end position="333"/>
    </location>
</feature>
<evidence type="ECO:0000256" key="2">
    <source>
        <dbReference type="ARBA" id="ARBA00022729"/>
    </source>
</evidence>
<dbReference type="InterPro" id="IPR007110">
    <property type="entry name" value="Ig-like_dom"/>
</dbReference>
<feature type="domain" description="Ig-like" evidence="8">
    <location>
        <begin position="122"/>
        <end position="192"/>
    </location>
</feature>
<feature type="chain" id="PRO_5018617772" description="Ig-like domain-containing protein" evidence="7">
    <location>
        <begin position="25"/>
        <end position="339"/>
    </location>
</feature>
<dbReference type="OMA" id="MAKEDTC"/>
<evidence type="ECO:0000259" key="8">
    <source>
        <dbReference type="PROSITE" id="PS50835"/>
    </source>
</evidence>
<dbReference type="InterPro" id="IPR013783">
    <property type="entry name" value="Ig-like_fold"/>
</dbReference>
<keyword evidence="6" id="KW-0812">Transmembrane</keyword>
<evidence type="ECO:0000256" key="5">
    <source>
        <dbReference type="SAM" id="MobiDB-lite"/>
    </source>
</evidence>
<reference evidence="9" key="2">
    <citation type="submission" date="2025-09" db="UniProtKB">
        <authorList>
            <consortium name="Ensembl"/>
        </authorList>
    </citation>
    <scope>IDENTIFICATION</scope>
</reference>
<protein>
    <recommendedName>
        <fullName evidence="8">Ig-like domain-containing protein</fullName>
    </recommendedName>
</protein>
<dbReference type="STRING" id="94237.ENSMMOP00000019322"/>
<dbReference type="PANTHER" id="PTHR12080:SF59">
    <property type="entry name" value="HEPATIC AND GLIAL CELL ADHESION MOLECULE"/>
    <property type="match status" value="1"/>
</dbReference>
<dbReference type="Ensembl" id="ENSMMOT00000019643.1">
    <property type="protein sequence ID" value="ENSMMOP00000019322.1"/>
    <property type="gene ID" value="ENSMMOG00000014629.1"/>
</dbReference>
<dbReference type="Gene3D" id="2.60.40.10">
    <property type="entry name" value="Immunoglobulins"/>
    <property type="match status" value="2"/>
</dbReference>
<keyword evidence="2 7" id="KW-0732">Signal</keyword>
<feature type="signal peptide" evidence="7">
    <location>
        <begin position="1"/>
        <end position="24"/>
    </location>
</feature>
<keyword evidence="3 6" id="KW-0472">Membrane</keyword>
<dbReference type="Proteomes" id="UP000261620">
    <property type="component" value="Unplaced"/>
</dbReference>
<keyword evidence="6" id="KW-1133">Transmembrane helix</keyword>
<keyword evidence="4" id="KW-0325">Glycoprotein</keyword>
<feature type="region of interest" description="Disordered" evidence="5">
    <location>
        <begin position="272"/>
        <end position="339"/>
    </location>
</feature>
<dbReference type="PANTHER" id="PTHR12080">
    <property type="entry name" value="SIGNALING LYMPHOCYTIC ACTIVATION MOLECULE"/>
    <property type="match status" value="1"/>
</dbReference>
<dbReference type="AlphaFoldDB" id="A0A3Q3X2F4"/>
<sequence>MARFTATLGVVVLTGFMDLLPAKSCDIYAAVGQNLSLPFVYDRLNISNMLRWTHNSSIVFYRQRGRVSVGKEADISPTGSLLLSSLTFSGAGLYQANVLHRDGTLAKTWSGRLCVMDKVFKPQLTYNCDFKSASVNLICLAAMPQGLLFSWAIDGKTLTSETAQRLSISLAQLRAERNFTCSVANIVSKETSDIVRPTCKSPPPPPKTALCFTSTAVVAALTGGAGLIVLLLIIIAALCCCRRRKKALTTMKDDGSLRILSLHKQELDSFGPVYETMHPNEDSSGPSLEPSPRACYEKVSQPDENRPPQLSIAAEEQRPSPVPKPRTKSPPPFVSSAGM</sequence>